<evidence type="ECO:0000313" key="1">
    <source>
        <dbReference type="EMBL" id="AMY08176.1"/>
    </source>
</evidence>
<dbReference type="KEGG" id="abac:LuPra_01368"/>
<name>A0A143PIE4_LUTPR</name>
<reference evidence="1 2" key="1">
    <citation type="journal article" date="2016" name="Genome Announc.">
        <title>First Complete Genome Sequence of a Subdivision 6 Acidobacterium Strain.</title>
        <authorList>
            <person name="Huang S."/>
            <person name="Vieira S."/>
            <person name="Bunk B."/>
            <person name="Riedel T."/>
            <person name="Sproer C."/>
            <person name="Overmann J."/>
        </authorList>
    </citation>
    <scope>NUCLEOTIDE SEQUENCE [LARGE SCALE GENOMIC DNA]</scope>
    <source>
        <strain evidence="2">DSM 100886 HEG_-6_39</strain>
    </source>
</reference>
<keyword evidence="2" id="KW-1185">Reference proteome</keyword>
<proteinExistence type="predicted"/>
<evidence type="ECO:0000313" key="2">
    <source>
        <dbReference type="Proteomes" id="UP000076079"/>
    </source>
</evidence>
<dbReference type="Proteomes" id="UP000076079">
    <property type="component" value="Chromosome"/>
</dbReference>
<accession>A0A143PIE4</accession>
<dbReference type="RefSeq" id="WP_157898825.1">
    <property type="nucleotide sequence ID" value="NZ_CP015136.1"/>
</dbReference>
<reference evidence="2" key="2">
    <citation type="submission" date="2016-04" db="EMBL/GenBank/DDBJ databases">
        <title>First Complete Genome Sequence of a Subdivision 6 Acidobacterium.</title>
        <authorList>
            <person name="Huang S."/>
            <person name="Vieira S."/>
            <person name="Bunk B."/>
            <person name="Riedel T."/>
            <person name="Sproeer C."/>
            <person name="Overmann J."/>
        </authorList>
    </citation>
    <scope>NUCLEOTIDE SEQUENCE [LARGE SCALE GENOMIC DNA]</scope>
    <source>
        <strain evidence="2">DSM 100886 HEG_-6_39</strain>
    </source>
</reference>
<gene>
    <name evidence="1" type="ORF">LuPra_01368</name>
</gene>
<organism evidence="1 2">
    <name type="scientific">Luteitalea pratensis</name>
    <dbReference type="NCBI Taxonomy" id="1855912"/>
    <lineage>
        <taxon>Bacteria</taxon>
        <taxon>Pseudomonadati</taxon>
        <taxon>Acidobacteriota</taxon>
        <taxon>Vicinamibacteria</taxon>
        <taxon>Vicinamibacterales</taxon>
        <taxon>Vicinamibacteraceae</taxon>
        <taxon>Luteitalea</taxon>
    </lineage>
</organism>
<sequence length="55" mass="6046">MLVANTSTYAGRAKLTLYFEDGQTLEHVYTLLPKSRMTAAIGQDSVRRLRGSASV</sequence>
<dbReference type="EMBL" id="CP015136">
    <property type="protein sequence ID" value="AMY08176.1"/>
    <property type="molecule type" value="Genomic_DNA"/>
</dbReference>
<dbReference type="AlphaFoldDB" id="A0A143PIE4"/>
<protein>
    <submittedName>
        <fullName evidence="1">Uncharacterized protein</fullName>
    </submittedName>
</protein>